<name>A0A0A9B6A7_ARUDO</name>
<protein>
    <submittedName>
        <fullName evidence="1">Uncharacterized protein</fullName>
    </submittedName>
</protein>
<accession>A0A0A9B6A7</accession>
<dbReference type="EMBL" id="GBRH01241200">
    <property type="protein sequence ID" value="JAD56695.1"/>
    <property type="molecule type" value="Transcribed_RNA"/>
</dbReference>
<evidence type="ECO:0000313" key="1">
    <source>
        <dbReference type="EMBL" id="JAD56695.1"/>
    </source>
</evidence>
<organism evidence="1">
    <name type="scientific">Arundo donax</name>
    <name type="common">Giant reed</name>
    <name type="synonym">Donax arundinaceus</name>
    <dbReference type="NCBI Taxonomy" id="35708"/>
    <lineage>
        <taxon>Eukaryota</taxon>
        <taxon>Viridiplantae</taxon>
        <taxon>Streptophyta</taxon>
        <taxon>Embryophyta</taxon>
        <taxon>Tracheophyta</taxon>
        <taxon>Spermatophyta</taxon>
        <taxon>Magnoliopsida</taxon>
        <taxon>Liliopsida</taxon>
        <taxon>Poales</taxon>
        <taxon>Poaceae</taxon>
        <taxon>PACMAD clade</taxon>
        <taxon>Arundinoideae</taxon>
        <taxon>Arundineae</taxon>
        <taxon>Arundo</taxon>
    </lineage>
</organism>
<reference evidence="1" key="2">
    <citation type="journal article" date="2015" name="Data Brief">
        <title>Shoot transcriptome of the giant reed, Arundo donax.</title>
        <authorList>
            <person name="Barrero R.A."/>
            <person name="Guerrero F.D."/>
            <person name="Moolhuijzen P."/>
            <person name="Goolsby J.A."/>
            <person name="Tidwell J."/>
            <person name="Bellgard S.E."/>
            <person name="Bellgard M.I."/>
        </authorList>
    </citation>
    <scope>NUCLEOTIDE SEQUENCE</scope>
    <source>
        <tissue evidence="1">Shoot tissue taken approximately 20 cm above the soil surface</tissue>
    </source>
</reference>
<reference evidence="1" key="1">
    <citation type="submission" date="2014-09" db="EMBL/GenBank/DDBJ databases">
        <authorList>
            <person name="Magalhaes I.L.F."/>
            <person name="Oliveira U."/>
            <person name="Santos F.R."/>
            <person name="Vidigal T.H.D.A."/>
            <person name="Brescovit A.D."/>
            <person name="Santos A.J."/>
        </authorList>
    </citation>
    <scope>NUCLEOTIDE SEQUENCE</scope>
    <source>
        <tissue evidence="1">Shoot tissue taken approximately 20 cm above the soil surface</tissue>
    </source>
</reference>
<dbReference type="AlphaFoldDB" id="A0A0A9B6A7"/>
<proteinExistence type="predicted"/>
<sequence length="65" mass="7640">MQHAKMKRSNPNKSLFLTEDTLHTRRQLSPALTKINHKAIYMIQVVASISNNNYQRSSHFRSKDR</sequence>